<evidence type="ECO:0000313" key="3">
    <source>
        <dbReference type="Proteomes" id="UP000183107"/>
    </source>
</evidence>
<dbReference type="Proteomes" id="UP000183107">
    <property type="component" value="Unassembled WGS sequence"/>
</dbReference>
<keyword evidence="3" id="KW-1185">Reference proteome</keyword>
<reference evidence="3" key="1">
    <citation type="submission" date="2016-10" db="EMBL/GenBank/DDBJ databases">
        <authorList>
            <person name="Varghese N."/>
        </authorList>
    </citation>
    <scope>NUCLEOTIDE SEQUENCE [LARGE SCALE GENOMIC DNA]</scope>
    <source>
        <strain evidence="3">Nsp8</strain>
    </source>
</reference>
<dbReference type="AlphaFoldDB" id="A0A1I4Z9M7"/>
<evidence type="ECO:0000313" key="2">
    <source>
        <dbReference type="EMBL" id="SFN46590.1"/>
    </source>
</evidence>
<feature type="region of interest" description="Disordered" evidence="1">
    <location>
        <begin position="33"/>
        <end position="58"/>
    </location>
</feature>
<gene>
    <name evidence="2" type="ORF">SAMN05216386_1090</name>
</gene>
<evidence type="ECO:0000256" key="1">
    <source>
        <dbReference type="SAM" id="MobiDB-lite"/>
    </source>
</evidence>
<name>A0A1I4Z9M7_9PROT</name>
<organism evidence="2 3">
    <name type="scientific">Nitrosospira briensis</name>
    <dbReference type="NCBI Taxonomy" id="35799"/>
    <lineage>
        <taxon>Bacteria</taxon>
        <taxon>Pseudomonadati</taxon>
        <taxon>Pseudomonadota</taxon>
        <taxon>Betaproteobacteria</taxon>
        <taxon>Nitrosomonadales</taxon>
        <taxon>Nitrosomonadaceae</taxon>
        <taxon>Nitrosospira</taxon>
    </lineage>
</organism>
<accession>A0A1I4Z9M7</accession>
<dbReference type="EMBL" id="FOVJ01000001">
    <property type="protein sequence ID" value="SFN46590.1"/>
    <property type="molecule type" value="Genomic_DNA"/>
</dbReference>
<feature type="compositionally biased region" description="Basic and acidic residues" evidence="1">
    <location>
        <begin position="33"/>
        <end position="52"/>
    </location>
</feature>
<proteinExistence type="predicted"/>
<protein>
    <submittedName>
        <fullName evidence="2">Uncharacterized protein</fullName>
    </submittedName>
</protein>
<sequence length="58" mass="6915">MLFDGVNVQLFRETDLPLPGFYVCTDQLLSRTGDDRREPDMTIRTEHKREMNRPLNYI</sequence>